<evidence type="ECO:0000256" key="1">
    <source>
        <dbReference type="ARBA" id="ARBA00022490"/>
    </source>
</evidence>
<dbReference type="InterPro" id="IPR011114">
    <property type="entry name" value="RuvA_C"/>
</dbReference>
<dbReference type="SUPFAM" id="SSF47781">
    <property type="entry name" value="RuvA domain 2-like"/>
    <property type="match status" value="1"/>
</dbReference>
<dbReference type="GO" id="GO:0006281">
    <property type="term" value="P:DNA repair"/>
    <property type="evidence" value="ECO:0007669"/>
    <property type="project" value="UniProtKB-UniRule"/>
</dbReference>
<evidence type="ECO:0000256" key="2">
    <source>
        <dbReference type="ARBA" id="ARBA00022763"/>
    </source>
</evidence>
<dbReference type="CDD" id="cd14332">
    <property type="entry name" value="UBA_RuvA_C"/>
    <property type="match status" value="1"/>
</dbReference>
<accession>A0A0P8X2F6</accession>
<dbReference type="GO" id="GO:0005737">
    <property type="term" value="C:cytoplasm"/>
    <property type="evidence" value="ECO:0007669"/>
    <property type="project" value="UniProtKB-SubCell"/>
</dbReference>
<dbReference type="EMBL" id="LKET01000028">
    <property type="protein sequence ID" value="KPU44996.1"/>
    <property type="molecule type" value="Genomic_DNA"/>
</dbReference>
<dbReference type="Pfam" id="PF14520">
    <property type="entry name" value="HHH_5"/>
    <property type="match status" value="1"/>
</dbReference>
<dbReference type="InterPro" id="IPR000085">
    <property type="entry name" value="RuvA"/>
</dbReference>
<reference evidence="8 9" key="1">
    <citation type="submission" date="2015-09" db="EMBL/GenBank/DDBJ databases">
        <title>Genome sequence of Oxobacter pfennigii DSM 3222.</title>
        <authorList>
            <person name="Poehlein A."/>
            <person name="Bengelsdorf F.R."/>
            <person name="Schiel-Bengelsdorf B."/>
            <person name="Duerre P."/>
            <person name="Daniel R."/>
        </authorList>
    </citation>
    <scope>NUCLEOTIDE SEQUENCE [LARGE SCALE GENOMIC DNA]</scope>
    <source>
        <strain evidence="8 9">DSM 3222</strain>
    </source>
</reference>
<dbReference type="InterPro" id="IPR010994">
    <property type="entry name" value="RuvA_2-like"/>
</dbReference>
<dbReference type="SUPFAM" id="SSF46929">
    <property type="entry name" value="DNA helicase RuvA subunit, C-terminal domain"/>
    <property type="match status" value="1"/>
</dbReference>
<keyword evidence="2 6" id="KW-0227">DNA damage</keyword>
<comment type="function">
    <text evidence="6">The RuvA-RuvB-RuvC complex processes Holliday junction (HJ) DNA during genetic recombination and DNA repair, while the RuvA-RuvB complex plays an important role in the rescue of blocked DNA replication forks via replication fork reversal (RFR). RuvA specifically binds to HJ cruciform DNA, conferring on it an open structure. The RuvB hexamer acts as an ATP-dependent pump, pulling dsDNA into and through the RuvAB complex. HJ branch migration allows RuvC to scan DNA until it finds its consensus sequence, where it cleaves and resolves the cruciform DNA.</text>
</comment>
<keyword evidence="8" id="KW-0067">ATP-binding</keyword>
<comment type="similarity">
    <text evidence="6">Belongs to the RuvA family.</text>
</comment>
<dbReference type="InterPro" id="IPR013849">
    <property type="entry name" value="DNA_helicase_Holl-junc_RuvA_I"/>
</dbReference>
<proteinExistence type="inferred from homology"/>
<dbReference type="STRING" id="36849.OXPF_14740"/>
<name>A0A0P8X2F6_9CLOT</name>
<evidence type="ECO:0000256" key="5">
    <source>
        <dbReference type="ARBA" id="ARBA00023204"/>
    </source>
</evidence>
<evidence type="ECO:0000256" key="6">
    <source>
        <dbReference type="HAMAP-Rule" id="MF_00031"/>
    </source>
</evidence>
<sequence>MFYYIKGVLEYKDKDFIVIDNNGLGLKVFVSASTIDKAPAIGGMVRLFTYFHVREDIMALYGFLSKEELDMFELLISVSGVGPKAGLAVLSALSPIKLGLAIMGGDTKSLTSVSGIGSKTAHRIILELKDKIHSDNVLADDTEVIYNTNINSGDHIQEAIHALISLGYSSNEANTAVRKIEQDGMDTESLIKAALKILMK</sequence>
<dbReference type="GO" id="GO:0005524">
    <property type="term" value="F:ATP binding"/>
    <property type="evidence" value="ECO:0007669"/>
    <property type="project" value="InterPro"/>
</dbReference>
<feature type="domain" description="Helix-hairpin-helix DNA-binding motif class 1" evidence="7">
    <location>
        <begin position="108"/>
        <end position="127"/>
    </location>
</feature>
<evidence type="ECO:0000259" key="7">
    <source>
        <dbReference type="SMART" id="SM00278"/>
    </source>
</evidence>
<dbReference type="GO" id="GO:0048476">
    <property type="term" value="C:Holliday junction resolvase complex"/>
    <property type="evidence" value="ECO:0007669"/>
    <property type="project" value="UniProtKB-UniRule"/>
</dbReference>
<keyword evidence="8" id="KW-0378">Hydrolase</keyword>
<gene>
    <name evidence="6 8" type="primary">ruvA</name>
    <name evidence="8" type="ORF">OXPF_14740</name>
</gene>
<comment type="subcellular location">
    <subcellularLocation>
        <location evidence="6">Cytoplasm</location>
    </subcellularLocation>
</comment>
<comment type="domain">
    <text evidence="6">Has three domains with a flexible linker between the domains II and III and assumes an 'L' shape. Domain III is highly mobile and contacts RuvB.</text>
</comment>
<protein>
    <recommendedName>
        <fullName evidence="6">Holliday junction branch migration complex subunit RuvA</fullName>
    </recommendedName>
</protein>
<comment type="caution">
    <text evidence="6">Lacks conserved residue(s) required for the propagation of feature annotation.</text>
</comment>
<feature type="region of interest" description="Domain I" evidence="6">
    <location>
        <begin position="1"/>
        <end position="64"/>
    </location>
</feature>
<evidence type="ECO:0000256" key="3">
    <source>
        <dbReference type="ARBA" id="ARBA00023125"/>
    </source>
</evidence>
<dbReference type="GO" id="GO:0006310">
    <property type="term" value="P:DNA recombination"/>
    <property type="evidence" value="ECO:0007669"/>
    <property type="project" value="UniProtKB-UniRule"/>
</dbReference>
<evidence type="ECO:0000313" key="8">
    <source>
        <dbReference type="EMBL" id="KPU44996.1"/>
    </source>
</evidence>
<dbReference type="Proteomes" id="UP000050326">
    <property type="component" value="Unassembled WGS sequence"/>
</dbReference>
<dbReference type="AlphaFoldDB" id="A0A0P8X2F6"/>
<keyword evidence="1 6" id="KW-0963">Cytoplasm</keyword>
<dbReference type="SMART" id="SM00278">
    <property type="entry name" value="HhH1"/>
    <property type="match status" value="2"/>
</dbReference>
<organism evidence="8 9">
    <name type="scientific">Oxobacter pfennigii</name>
    <dbReference type="NCBI Taxonomy" id="36849"/>
    <lineage>
        <taxon>Bacteria</taxon>
        <taxon>Bacillati</taxon>
        <taxon>Bacillota</taxon>
        <taxon>Clostridia</taxon>
        <taxon>Eubacteriales</taxon>
        <taxon>Clostridiaceae</taxon>
        <taxon>Oxobacter</taxon>
    </lineage>
</organism>
<dbReference type="GO" id="GO:0000400">
    <property type="term" value="F:four-way junction DNA binding"/>
    <property type="evidence" value="ECO:0007669"/>
    <property type="project" value="UniProtKB-UniRule"/>
</dbReference>
<keyword evidence="3 6" id="KW-0238">DNA-binding</keyword>
<dbReference type="HAMAP" id="MF_00031">
    <property type="entry name" value="DNA_HJ_migration_RuvA"/>
    <property type="match status" value="1"/>
</dbReference>
<dbReference type="GO" id="GO:0009378">
    <property type="term" value="F:four-way junction helicase activity"/>
    <property type="evidence" value="ECO:0007669"/>
    <property type="project" value="InterPro"/>
</dbReference>
<evidence type="ECO:0000313" key="9">
    <source>
        <dbReference type="Proteomes" id="UP000050326"/>
    </source>
</evidence>
<dbReference type="Gene3D" id="2.40.50.140">
    <property type="entry name" value="Nucleic acid-binding proteins"/>
    <property type="match status" value="1"/>
</dbReference>
<keyword evidence="4 6" id="KW-0233">DNA recombination</keyword>
<comment type="subunit">
    <text evidence="6">Homotetramer. Forms an RuvA(8)-RuvB(12)-Holliday junction (HJ) complex. HJ DNA is sandwiched between 2 RuvA tetramers; dsDNA enters through RuvA and exits via RuvB. An RuvB hexamer assembles on each DNA strand where it exits the tetramer. Each RuvB hexamer is contacted by two RuvA subunits (via domain III) on 2 adjacent RuvB subunits; this complex drives branch migration. In the full resolvosome a probable DNA-RuvA(4)-RuvB(12)-RuvC(2) complex forms which resolves the HJ.</text>
</comment>
<dbReference type="SUPFAM" id="SSF50249">
    <property type="entry name" value="Nucleic acid-binding proteins"/>
    <property type="match status" value="1"/>
</dbReference>
<dbReference type="InterPro" id="IPR036267">
    <property type="entry name" value="RuvA_C_sf"/>
</dbReference>
<keyword evidence="9" id="KW-1185">Reference proteome</keyword>
<keyword evidence="8" id="KW-0347">Helicase</keyword>
<evidence type="ECO:0000256" key="4">
    <source>
        <dbReference type="ARBA" id="ARBA00023172"/>
    </source>
</evidence>
<dbReference type="GO" id="GO:0016787">
    <property type="term" value="F:hydrolase activity"/>
    <property type="evidence" value="ECO:0007669"/>
    <property type="project" value="UniProtKB-KW"/>
</dbReference>
<dbReference type="Gene3D" id="1.10.8.10">
    <property type="entry name" value="DNA helicase RuvA subunit, C-terminal domain"/>
    <property type="match status" value="1"/>
</dbReference>
<dbReference type="PATRIC" id="fig|36849.3.peg.1563"/>
<dbReference type="OrthoDB" id="5293449at2"/>
<dbReference type="Pfam" id="PF07499">
    <property type="entry name" value="RuvA_C"/>
    <property type="match status" value="1"/>
</dbReference>
<dbReference type="Pfam" id="PF01330">
    <property type="entry name" value="RuvA_N"/>
    <property type="match status" value="1"/>
</dbReference>
<dbReference type="InterPro" id="IPR012340">
    <property type="entry name" value="NA-bd_OB-fold"/>
</dbReference>
<feature type="domain" description="Helix-hairpin-helix DNA-binding motif class 1" evidence="7">
    <location>
        <begin position="73"/>
        <end position="92"/>
    </location>
</feature>
<dbReference type="NCBIfam" id="TIGR00084">
    <property type="entry name" value="ruvA"/>
    <property type="match status" value="1"/>
</dbReference>
<dbReference type="RefSeq" id="WP_054874542.1">
    <property type="nucleotide sequence ID" value="NZ_LKET01000028.1"/>
</dbReference>
<dbReference type="Gene3D" id="1.10.150.20">
    <property type="entry name" value="5' to 3' exonuclease, C-terminal subdomain"/>
    <property type="match status" value="1"/>
</dbReference>
<keyword evidence="5 6" id="KW-0234">DNA repair</keyword>
<keyword evidence="8" id="KW-0547">Nucleotide-binding</keyword>
<feature type="region of interest" description="Domain III" evidence="6">
    <location>
        <begin position="148"/>
        <end position="200"/>
    </location>
</feature>
<dbReference type="InterPro" id="IPR003583">
    <property type="entry name" value="Hlx-hairpin-Hlx_DNA-bd_motif"/>
</dbReference>
<dbReference type="GO" id="GO:0009379">
    <property type="term" value="C:Holliday junction helicase complex"/>
    <property type="evidence" value="ECO:0007669"/>
    <property type="project" value="InterPro"/>
</dbReference>
<comment type="caution">
    <text evidence="8">The sequence shown here is derived from an EMBL/GenBank/DDBJ whole genome shotgun (WGS) entry which is preliminary data.</text>
</comment>